<feature type="non-terminal residue" evidence="1">
    <location>
        <position position="244"/>
    </location>
</feature>
<gene>
    <name evidence="1" type="ORF">QTO34_000474</name>
</gene>
<keyword evidence="2" id="KW-1185">Reference proteome</keyword>
<organism evidence="1 2">
    <name type="scientific">Cnephaeus nilssonii</name>
    <name type="common">Northern bat</name>
    <name type="synonym">Eptesicus nilssonii</name>
    <dbReference type="NCBI Taxonomy" id="3371016"/>
    <lineage>
        <taxon>Eukaryota</taxon>
        <taxon>Metazoa</taxon>
        <taxon>Chordata</taxon>
        <taxon>Craniata</taxon>
        <taxon>Vertebrata</taxon>
        <taxon>Euteleostomi</taxon>
        <taxon>Mammalia</taxon>
        <taxon>Eutheria</taxon>
        <taxon>Laurasiatheria</taxon>
        <taxon>Chiroptera</taxon>
        <taxon>Yangochiroptera</taxon>
        <taxon>Vespertilionidae</taxon>
        <taxon>Cnephaeus</taxon>
    </lineage>
</organism>
<comment type="caution">
    <text evidence="1">The sequence shown here is derived from an EMBL/GenBank/DDBJ whole genome shotgun (WGS) entry which is preliminary data.</text>
</comment>
<name>A0AA40IBP5_CNENI</name>
<sequence>MANQKVAAGTGKRAEDGLGTLTVSCGFVSPLPLHHPAAPAPRLQALGLLGAGLPASLCPNPGPRSPSATMAGLGAAGCRPPYVFMSLIQGVGLLATMGITIFNHRLGHRDCAILKGKVDVIRNLKTYNYGTHQTTGNPRTPVPNWRKHVDSEEFYNPPWKGQISPGIRIAAAISPTCRSRRGTQKSRTLRPPRDPSMHLLKVNFRKNINEFLILISFLEKLGTLNKDVQPHIRERFCLYHFLAS</sequence>
<dbReference type="AlphaFoldDB" id="A0AA40IBP5"/>
<dbReference type="EMBL" id="JAULJE010000001">
    <property type="protein sequence ID" value="KAK1346615.1"/>
    <property type="molecule type" value="Genomic_DNA"/>
</dbReference>
<proteinExistence type="predicted"/>
<dbReference type="Proteomes" id="UP001177744">
    <property type="component" value="Unassembled WGS sequence"/>
</dbReference>
<reference evidence="1" key="1">
    <citation type="submission" date="2023-06" db="EMBL/GenBank/DDBJ databases">
        <title>Reference genome for the Northern bat (Eptesicus nilssonii), a most northern bat species.</title>
        <authorList>
            <person name="Laine V.N."/>
            <person name="Pulliainen A.T."/>
            <person name="Lilley T.M."/>
        </authorList>
    </citation>
    <scope>NUCLEOTIDE SEQUENCE</scope>
    <source>
        <strain evidence="1">BLF_Eptnil</strain>
        <tissue evidence="1">Kidney</tissue>
    </source>
</reference>
<evidence type="ECO:0000313" key="2">
    <source>
        <dbReference type="Proteomes" id="UP001177744"/>
    </source>
</evidence>
<evidence type="ECO:0000313" key="1">
    <source>
        <dbReference type="EMBL" id="KAK1346615.1"/>
    </source>
</evidence>
<protein>
    <submittedName>
        <fullName evidence="1">Uncharacterized protein</fullName>
    </submittedName>
</protein>
<accession>A0AA40IBP5</accession>